<evidence type="ECO:0000313" key="2">
    <source>
        <dbReference type="Proteomes" id="UP000663946"/>
    </source>
</evidence>
<accession>A0AAJ4TC93</accession>
<dbReference type="AlphaFoldDB" id="A0AAJ4TC93"/>
<dbReference type="Proteomes" id="UP000663946">
    <property type="component" value="Chromosome 2"/>
</dbReference>
<gene>
    <name evidence="1" type="ORF">G6M86_20895</name>
</gene>
<dbReference type="EMBL" id="CP049217">
    <property type="protein sequence ID" value="QTG15703.1"/>
    <property type="molecule type" value="Genomic_DNA"/>
</dbReference>
<sequence>MIVDDINKRAKNLTGDFIIDAKKFTILYNENKFSDEEHKAMLDTINIVLSLKATRAYYKDHNGNPQWTDVVIPTQENTGLYLISGVGVDVTGHTYNTTHIKDNPGKKLVVLDYLTVGIYEDIYKGMPDGIAYLYKEDILDLAKARNL</sequence>
<name>A0AAJ4TC93_AGRTU</name>
<proteinExistence type="predicted"/>
<dbReference type="RefSeq" id="WP_333722219.1">
    <property type="nucleotide sequence ID" value="NZ_CP049217.1"/>
</dbReference>
<protein>
    <submittedName>
        <fullName evidence="1">Uncharacterized protein</fullName>
    </submittedName>
</protein>
<organism evidence="1 2">
    <name type="scientific">Agrobacterium tumefaciens</name>
    <dbReference type="NCBI Taxonomy" id="358"/>
    <lineage>
        <taxon>Bacteria</taxon>
        <taxon>Pseudomonadati</taxon>
        <taxon>Pseudomonadota</taxon>
        <taxon>Alphaproteobacteria</taxon>
        <taxon>Hyphomicrobiales</taxon>
        <taxon>Rhizobiaceae</taxon>
        <taxon>Rhizobium/Agrobacterium group</taxon>
        <taxon>Agrobacterium</taxon>
        <taxon>Agrobacterium tumefaciens complex</taxon>
    </lineage>
</organism>
<evidence type="ECO:0000313" key="1">
    <source>
        <dbReference type="EMBL" id="QTG15703.1"/>
    </source>
</evidence>
<reference evidence="1" key="1">
    <citation type="submission" date="2020-02" db="EMBL/GenBank/DDBJ databases">
        <title>Unexpected conservation and global transmission of agrobacterial virulence plasmids.</title>
        <authorList>
            <person name="Weisberg A.J."/>
            <person name="Davis E.W. II"/>
            <person name="Tabima J.R."/>
            <person name="Belcher M.S."/>
            <person name="Miller M."/>
            <person name="Kuo C.-H."/>
            <person name="Loper J.E."/>
            <person name="Grunwald N.J."/>
            <person name="Putnam M.L."/>
            <person name="Chang J.H."/>
        </authorList>
    </citation>
    <scope>NUCLEOTIDE SEQUENCE</scope>
    <source>
        <strain evidence="1">Q15/94</strain>
    </source>
</reference>